<accession>A0A329TJ58</accession>
<dbReference type="RefSeq" id="WP_022257846.1">
    <property type="nucleotide sequence ID" value="NZ_DAWEON010000024.1"/>
</dbReference>
<name>A0A329TJ58_9FIRM</name>
<evidence type="ECO:0000313" key="3">
    <source>
        <dbReference type="EMBL" id="RAW49514.1"/>
    </source>
</evidence>
<dbReference type="InterPro" id="IPR026881">
    <property type="entry name" value="WYL_dom"/>
</dbReference>
<comment type="caution">
    <text evidence="3">The sequence shown here is derived from an EMBL/GenBank/DDBJ whole genome shotgun (WGS) entry which is preliminary data.</text>
</comment>
<proteinExistence type="predicted"/>
<organism evidence="3 4">
    <name type="scientific">Faecalibacterium prausnitzii</name>
    <dbReference type="NCBI Taxonomy" id="853"/>
    <lineage>
        <taxon>Bacteria</taxon>
        <taxon>Bacillati</taxon>
        <taxon>Bacillota</taxon>
        <taxon>Clostridia</taxon>
        <taxon>Eubacteriales</taxon>
        <taxon>Oscillospiraceae</taxon>
        <taxon>Faecalibacterium</taxon>
    </lineage>
</organism>
<dbReference type="Proteomes" id="UP000251634">
    <property type="component" value="Unassembled WGS sequence"/>
</dbReference>
<dbReference type="PANTHER" id="PTHR34580:SF1">
    <property type="entry name" value="PROTEIN PAFC"/>
    <property type="match status" value="1"/>
</dbReference>
<dbReference type="EMBL" id="PRKZ01000005">
    <property type="protein sequence ID" value="RAW49514.1"/>
    <property type="molecule type" value="Genomic_DNA"/>
</dbReference>
<dbReference type="InterPro" id="IPR057727">
    <property type="entry name" value="WCX_dom"/>
</dbReference>
<evidence type="ECO:0000259" key="1">
    <source>
        <dbReference type="Pfam" id="PF13280"/>
    </source>
</evidence>
<sequence>MPKQEGQKSKLLALLRIFEQQTDENHLLNVPQLVEMLARQGILCERKSVYSDIEALNALGYDIQLKRGRHGGYWMASRTFDLAELKLLVDAVQSSRVISKSTSDKLIKKLEGLTSHYEGSQLQRQVYVDGRPKSANKELPYSVDALFSAINKGRMVQFRYKKVGRPETRTISPWQMVWENGCYYLIAYQDEKSPAGIRHYRVDKMAGVLVLDAPRRGKAQFAGFDLPSYLKKHFNMYGGPEHSVTLRCTADLEPAMRERFGTSPILIPEGETHFHFTVPICVSDQFYGWVCGFGGKVEITAPAAVRSGLQEMTSRIAQAHQPV</sequence>
<dbReference type="PROSITE" id="PS52050">
    <property type="entry name" value="WYL"/>
    <property type="match status" value="1"/>
</dbReference>
<reference evidence="3 4" key="1">
    <citation type="submission" date="2018-02" db="EMBL/GenBank/DDBJ databases">
        <title>Complete genome sequencing of Faecalibacterium prausnitzii strains isolated from the human gut.</title>
        <authorList>
            <person name="Fitzgerald B.C."/>
            <person name="Shkoporov A.N."/>
            <person name="Ross P.R."/>
            <person name="Hill C."/>
        </authorList>
    </citation>
    <scope>NUCLEOTIDE SEQUENCE [LARGE SCALE GENOMIC DNA]</scope>
    <source>
        <strain evidence="3 4">APC942/8-14-2</strain>
    </source>
</reference>
<dbReference type="Pfam" id="PF25583">
    <property type="entry name" value="WCX"/>
    <property type="match status" value="1"/>
</dbReference>
<dbReference type="SUPFAM" id="SSF46785">
    <property type="entry name" value="Winged helix' DNA-binding domain"/>
    <property type="match status" value="1"/>
</dbReference>
<dbReference type="Pfam" id="PF13280">
    <property type="entry name" value="WYL"/>
    <property type="match status" value="1"/>
</dbReference>
<evidence type="ECO:0000259" key="2">
    <source>
        <dbReference type="Pfam" id="PF25583"/>
    </source>
</evidence>
<feature type="domain" description="WYL" evidence="1">
    <location>
        <begin position="144"/>
        <end position="208"/>
    </location>
</feature>
<feature type="domain" description="WCX" evidence="2">
    <location>
        <begin position="241"/>
        <end position="316"/>
    </location>
</feature>
<dbReference type="AlphaFoldDB" id="A0A329TJ58"/>
<protein>
    <submittedName>
        <fullName evidence="3">WYL domain-containing protein</fullName>
    </submittedName>
</protein>
<dbReference type="PANTHER" id="PTHR34580">
    <property type="match status" value="1"/>
</dbReference>
<gene>
    <name evidence="3" type="ORF">C4N25_08390</name>
</gene>
<evidence type="ECO:0000313" key="4">
    <source>
        <dbReference type="Proteomes" id="UP000251634"/>
    </source>
</evidence>
<dbReference type="InterPro" id="IPR051534">
    <property type="entry name" value="CBASS_pafABC_assoc_protein"/>
</dbReference>
<dbReference type="InterPro" id="IPR036390">
    <property type="entry name" value="WH_DNA-bd_sf"/>
</dbReference>